<protein>
    <submittedName>
        <fullName evidence="1">8070_t:CDS:1</fullName>
    </submittedName>
</protein>
<dbReference type="InterPro" id="IPR011335">
    <property type="entry name" value="Restrct_endonuc-II-like"/>
</dbReference>
<evidence type="ECO:0000313" key="2">
    <source>
        <dbReference type="Proteomes" id="UP000789508"/>
    </source>
</evidence>
<dbReference type="EMBL" id="CAJVPS010026572">
    <property type="protein sequence ID" value="CAG8721810.1"/>
    <property type="molecule type" value="Genomic_DNA"/>
</dbReference>
<feature type="non-terminal residue" evidence="1">
    <location>
        <position position="1"/>
    </location>
</feature>
<keyword evidence="2" id="KW-1185">Reference proteome</keyword>
<dbReference type="AlphaFoldDB" id="A0A9N9I5U9"/>
<reference evidence="1" key="1">
    <citation type="submission" date="2021-06" db="EMBL/GenBank/DDBJ databases">
        <authorList>
            <person name="Kallberg Y."/>
            <person name="Tangrot J."/>
            <person name="Rosling A."/>
        </authorList>
    </citation>
    <scope>NUCLEOTIDE SEQUENCE</scope>
    <source>
        <strain evidence="1">FL130A</strain>
    </source>
</reference>
<gene>
    <name evidence="1" type="ORF">ALEPTO_LOCUS12285</name>
</gene>
<evidence type="ECO:0000313" key="1">
    <source>
        <dbReference type="EMBL" id="CAG8721810.1"/>
    </source>
</evidence>
<dbReference type="GO" id="GO:0006302">
    <property type="term" value="P:double-strand break repair"/>
    <property type="evidence" value="ECO:0007669"/>
    <property type="project" value="UniProtKB-ARBA"/>
</dbReference>
<comment type="caution">
    <text evidence="1">The sequence shown here is derived from an EMBL/GenBank/DDBJ whole genome shotgun (WGS) entry which is preliminary data.</text>
</comment>
<accession>A0A9N9I5U9</accession>
<dbReference type="SUPFAM" id="SSF52980">
    <property type="entry name" value="Restriction endonuclease-like"/>
    <property type="match status" value="1"/>
</dbReference>
<organism evidence="1 2">
    <name type="scientific">Ambispora leptoticha</name>
    <dbReference type="NCBI Taxonomy" id="144679"/>
    <lineage>
        <taxon>Eukaryota</taxon>
        <taxon>Fungi</taxon>
        <taxon>Fungi incertae sedis</taxon>
        <taxon>Mucoromycota</taxon>
        <taxon>Glomeromycotina</taxon>
        <taxon>Glomeromycetes</taxon>
        <taxon>Archaeosporales</taxon>
        <taxon>Ambisporaceae</taxon>
        <taxon>Ambispora</taxon>
    </lineage>
</organism>
<proteinExistence type="predicted"/>
<dbReference type="Proteomes" id="UP000789508">
    <property type="component" value="Unassembled WGS sequence"/>
</dbReference>
<name>A0A9N9I5U9_9GLOM</name>
<dbReference type="OrthoDB" id="2396581at2759"/>
<sequence>MSNIDESTVVRGRDLEMDVIRVLTRLGVPANHKLEAHRAIIEVPSQDQGERPSTSILFDERRYPGDNGIDVFGPYKKYILVFQCKNYTSDRIGRRYVAELIGVLN</sequence>